<proteinExistence type="predicted"/>
<dbReference type="Proteomes" id="UP001501116">
    <property type="component" value="Unassembled WGS sequence"/>
</dbReference>
<protein>
    <submittedName>
        <fullName evidence="1">Uncharacterized protein</fullName>
    </submittedName>
</protein>
<organism evidence="1 2">
    <name type="scientific">Amycolatopsis minnesotensis</name>
    <dbReference type="NCBI Taxonomy" id="337894"/>
    <lineage>
        <taxon>Bacteria</taxon>
        <taxon>Bacillati</taxon>
        <taxon>Actinomycetota</taxon>
        <taxon>Actinomycetes</taxon>
        <taxon>Pseudonocardiales</taxon>
        <taxon>Pseudonocardiaceae</taxon>
        <taxon>Amycolatopsis</taxon>
    </lineage>
</organism>
<name>A0ABN2Q8H9_9PSEU</name>
<comment type="caution">
    <text evidence="1">The sequence shown here is derived from an EMBL/GenBank/DDBJ whole genome shotgun (WGS) entry which is preliminary data.</text>
</comment>
<sequence length="279" mass="28943">MDEDELRRVAFGRLTSPADADDVALLRPGPNWFAGVVLGARGRYAAAASVFGGLARGKDPVIAAAALTALASHRRQLGGHAVARGLDGRAFSLLTAGSGAEDPDGVDAAGIRADALLGLAADNLALGGQRAARRLIAAVTDTRWRAAVRTGWVSAEVELAAGRAAEAVAPARRAHEIATARGADRHRVKSALVLSAALVATGESPARGRAAELVESALGDVEKFGLSSLAWPACLLAADLVPANAERYRSRALEVLHAVLLRSDPEGRRIAARSPWMPR</sequence>
<gene>
    <name evidence="1" type="ORF">GCM10009754_13930</name>
</gene>
<reference evidence="1 2" key="1">
    <citation type="journal article" date="2019" name="Int. J. Syst. Evol. Microbiol.">
        <title>The Global Catalogue of Microorganisms (GCM) 10K type strain sequencing project: providing services to taxonomists for standard genome sequencing and annotation.</title>
        <authorList>
            <consortium name="The Broad Institute Genomics Platform"/>
            <consortium name="The Broad Institute Genome Sequencing Center for Infectious Disease"/>
            <person name="Wu L."/>
            <person name="Ma J."/>
        </authorList>
    </citation>
    <scope>NUCLEOTIDE SEQUENCE [LARGE SCALE GENOMIC DNA]</scope>
    <source>
        <strain evidence="1 2">JCM 14545</strain>
    </source>
</reference>
<keyword evidence="2" id="KW-1185">Reference proteome</keyword>
<evidence type="ECO:0000313" key="1">
    <source>
        <dbReference type="EMBL" id="GAA1947037.1"/>
    </source>
</evidence>
<evidence type="ECO:0000313" key="2">
    <source>
        <dbReference type="Proteomes" id="UP001501116"/>
    </source>
</evidence>
<dbReference type="EMBL" id="BAAANN010000004">
    <property type="protein sequence ID" value="GAA1947037.1"/>
    <property type="molecule type" value="Genomic_DNA"/>
</dbReference>
<accession>A0ABN2Q8H9</accession>